<dbReference type="Proteomes" id="UP000252517">
    <property type="component" value="Unassembled WGS sequence"/>
</dbReference>
<evidence type="ECO:0000313" key="4">
    <source>
        <dbReference type="EMBL" id="RCK54312.1"/>
    </source>
</evidence>
<organism evidence="4 5">
    <name type="scientific">Thalassospira profundimaris</name>
    <dbReference type="NCBI Taxonomy" id="502049"/>
    <lineage>
        <taxon>Bacteria</taxon>
        <taxon>Pseudomonadati</taxon>
        <taxon>Pseudomonadota</taxon>
        <taxon>Alphaproteobacteria</taxon>
        <taxon>Rhodospirillales</taxon>
        <taxon>Thalassospiraceae</taxon>
        <taxon>Thalassospira</taxon>
    </lineage>
</organism>
<protein>
    <recommendedName>
        <fullName evidence="3">Toxin</fullName>
    </recommendedName>
</protein>
<accession>A0A367XNJ1</accession>
<dbReference type="InterPro" id="IPR007712">
    <property type="entry name" value="RelE/ParE_toxin"/>
</dbReference>
<sequence>MPEIRAVSCHLTPKALADMTEIWSYGAINWSIEQADRYIDGLNRVFQLIAVFPDMGREHCVFSPPVRICPYQRHIIIYVLRDEIVIVLRVLGGSQDWQTVIRMLDI</sequence>
<dbReference type="RefSeq" id="WP_114086897.1">
    <property type="nucleotide sequence ID" value="NZ_JPWH01000001.1"/>
</dbReference>
<evidence type="ECO:0000313" key="5">
    <source>
        <dbReference type="Proteomes" id="UP000252517"/>
    </source>
</evidence>
<dbReference type="AlphaFoldDB" id="A0A367XNJ1"/>
<dbReference type="PIRSF" id="PIRSF029218">
    <property type="entry name" value="ParE"/>
    <property type="match status" value="1"/>
</dbReference>
<evidence type="ECO:0000256" key="1">
    <source>
        <dbReference type="ARBA" id="ARBA00006226"/>
    </source>
</evidence>
<name>A0A367XNJ1_9PROT</name>
<comment type="caution">
    <text evidence="4">The sequence shown here is derived from an EMBL/GenBank/DDBJ whole genome shotgun (WGS) entry which is preliminary data.</text>
</comment>
<reference evidence="4 5" key="1">
    <citation type="submission" date="2014-07" db="EMBL/GenBank/DDBJ databases">
        <title>Draft genome sequence of Thalassospira profundimaris S25-3-2.</title>
        <authorList>
            <person name="Lai Q."/>
            <person name="Shao Z."/>
        </authorList>
    </citation>
    <scope>NUCLEOTIDE SEQUENCE [LARGE SCALE GENOMIC DNA]</scope>
    <source>
        <strain evidence="4 5">S25-3-2</strain>
    </source>
</reference>
<evidence type="ECO:0000256" key="3">
    <source>
        <dbReference type="PIRNR" id="PIRNR029218"/>
    </source>
</evidence>
<gene>
    <name evidence="4" type="ORF">TH25_03185</name>
</gene>
<dbReference type="InterPro" id="IPR051803">
    <property type="entry name" value="TA_system_RelE-like_toxin"/>
</dbReference>
<dbReference type="Pfam" id="PF05016">
    <property type="entry name" value="ParE_toxin"/>
    <property type="match status" value="1"/>
</dbReference>
<dbReference type="PANTHER" id="PTHR33755:SF9">
    <property type="entry name" value="TOXIN PARE1"/>
    <property type="match status" value="1"/>
</dbReference>
<dbReference type="Gene3D" id="3.30.2310.20">
    <property type="entry name" value="RelE-like"/>
    <property type="match status" value="1"/>
</dbReference>
<proteinExistence type="inferred from homology"/>
<dbReference type="EMBL" id="JPWH01000001">
    <property type="protein sequence ID" value="RCK54312.1"/>
    <property type="molecule type" value="Genomic_DNA"/>
</dbReference>
<dbReference type="InterPro" id="IPR028344">
    <property type="entry name" value="ParE1/4"/>
</dbReference>
<dbReference type="PANTHER" id="PTHR33755">
    <property type="entry name" value="TOXIN PARE1-RELATED"/>
    <property type="match status" value="1"/>
</dbReference>
<evidence type="ECO:0000256" key="2">
    <source>
        <dbReference type="ARBA" id="ARBA00022649"/>
    </source>
</evidence>
<comment type="similarity">
    <text evidence="1 3">Belongs to the RelE toxin family.</text>
</comment>
<keyword evidence="2" id="KW-1277">Toxin-antitoxin system</keyword>
<dbReference type="OrthoDB" id="7173315at2"/>
<dbReference type="InterPro" id="IPR035093">
    <property type="entry name" value="RelE/ParE_toxin_dom_sf"/>
</dbReference>